<evidence type="ECO:0000256" key="1">
    <source>
        <dbReference type="ARBA" id="ARBA00006484"/>
    </source>
</evidence>
<comment type="similarity">
    <text evidence="1">Belongs to the short-chain dehydrogenases/reductases (SDR) family.</text>
</comment>
<dbReference type="Pfam" id="PF13561">
    <property type="entry name" value="adh_short_C2"/>
    <property type="match status" value="1"/>
</dbReference>
<dbReference type="RefSeq" id="WP_247200886.1">
    <property type="nucleotide sequence ID" value="NZ_JALKCG010000004.1"/>
</dbReference>
<dbReference type="PANTHER" id="PTHR24320">
    <property type="entry name" value="RETINOL DEHYDROGENASE"/>
    <property type="match status" value="1"/>
</dbReference>
<reference evidence="4" key="2">
    <citation type="submission" date="2023-07" db="EMBL/GenBank/DDBJ databases">
        <title>Ancylobacter moscoviensis sp. nov., facultatively methylotrophic bacteria from activated sludge and the reclassification of Starkeya novella (Starkey 1934) Kelly et al. 2000 as Ancylobacter novellus comb. nov., Starkeya koreensis Im et al. 2006 as Ancylobacter koreensis comb.nov., Angulomicrobium tetraedrale Vasil'eva et al. 1986 as Ancylobacter tetraedralis comb. nov., Angulomicrobium amanitiforme Fritz et al. 2004 as Ancylobacter amanitiformis comb. nov. and Methylorhabdus multivorans Doronina et al. 1996 as Ancylobacter multivorans comb. nov. and emended description of the genus Ancylobacter.</title>
        <authorList>
            <person name="Doronina N."/>
            <person name="Chemodurova A."/>
            <person name="Grouzdev D."/>
            <person name="Koziaeva V."/>
            <person name="Shi W."/>
            <person name="Wu L."/>
            <person name="Kaparullina E."/>
        </authorList>
    </citation>
    <scope>NUCLEOTIDE SEQUENCE [LARGE SCALE GENOMIC DNA]</scope>
    <source>
        <strain evidence="4">Jip08</strain>
    </source>
</reference>
<dbReference type="PANTHER" id="PTHR24320:SF274">
    <property type="entry name" value="CHAIN DEHYDROGENASE, PUTATIVE (AFU_ORTHOLOGUE AFUA_4G00440)-RELATED"/>
    <property type="match status" value="1"/>
</dbReference>
<gene>
    <name evidence="3" type="ORF">MWN33_11625</name>
</gene>
<dbReference type="EMBL" id="JALKCG010000004">
    <property type="protein sequence ID" value="MCK0208676.1"/>
    <property type="molecule type" value="Genomic_DNA"/>
</dbReference>
<sequence>MSRIFISGSSTGLGLMAAEWLARRGHRVVLHARNAVRANDARAALPQAEAVLTGDVSTIAGTREVATQVNALGTFDAVIHNAAVGYREAHRLTADGLPHVFAINTLSAYMLTALIERPKRLVYLSSGMHHHAGAHLDDILWQKRRWNGSEAYAESKLHDAMLAFAIARRWPDVFANALEPGWVPTRMGGPGAPDDMDQAHLTQAWLAAGDDPQADVTGRYFYHMKRMEPNPQALDTGLQDRLIAICGEISGVALPRISPPVAPA</sequence>
<dbReference type="PRINTS" id="PR00081">
    <property type="entry name" value="GDHRDH"/>
</dbReference>
<keyword evidence="2" id="KW-0560">Oxidoreductase</keyword>
<evidence type="ECO:0000313" key="4">
    <source>
        <dbReference type="Proteomes" id="UP001202867"/>
    </source>
</evidence>
<dbReference type="SUPFAM" id="SSF51735">
    <property type="entry name" value="NAD(P)-binding Rossmann-fold domains"/>
    <property type="match status" value="1"/>
</dbReference>
<organism evidence="3 4">
    <name type="scientific">Ancylobacter koreensis</name>
    <dbReference type="NCBI Taxonomy" id="266121"/>
    <lineage>
        <taxon>Bacteria</taxon>
        <taxon>Pseudomonadati</taxon>
        <taxon>Pseudomonadota</taxon>
        <taxon>Alphaproteobacteria</taxon>
        <taxon>Hyphomicrobiales</taxon>
        <taxon>Xanthobacteraceae</taxon>
        <taxon>Ancylobacter</taxon>
    </lineage>
</organism>
<evidence type="ECO:0000313" key="3">
    <source>
        <dbReference type="EMBL" id="MCK0208676.1"/>
    </source>
</evidence>
<evidence type="ECO:0000256" key="2">
    <source>
        <dbReference type="ARBA" id="ARBA00023002"/>
    </source>
</evidence>
<reference evidence="3 4" key="1">
    <citation type="submission" date="2022-04" db="EMBL/GenBank/DDBJ databases">
        <authorList>
            <person name="Grouzdev D.S."/>
            <person name="Pantiukh K.S."/>
            <person name="Krutkina M.S."/>
        </authorList>
    </citation>
    <scope>NUCLEOTIDE SEQUENCE [LARGE SCALE GENOMIC DNA]</scope>
    <source>
        <strain evidence="3 4">Jip08</strain>
    </source>
</reference>
<accession>A0ABT0DN25</accession>
<protein>
    <submittedName>
        <fullName evidence="3">SDR family NAD(P)-dependent oxidoreductase</fullName>
    </submittedName>
</protein>
<name>A0ABT0DN25_9HYPH</name>
<dbReference type="InterPro" id="IPR036291">
    <property type="entry name" value="NAD(P)-bd_dom_sf"/>
</dbReference>
<comment type="caution">
    <text evidence="3">The sequence shown here is derived from an EMBL/GenBank/DDBJ whole genome shotgun (WGS) entry which is preliminary data.</text>
</comment>
<dbReference type="InterPro" id="IPR002347">
    <property type="entry name" value="SDR_fam"/>
</dbReference>
<proteinExistence type="inferred from homology"/>
<keyword evidence="4" id="KW-1185">Reference proteome</keyword>
<dbReference type="Proteomes" id="UP001202867">
    <property type="component" value="Unassembled WGS sequence"/>
</dbReference>
<dbReference type="Gene3D" id="3.40.50.720">
    <property type="entry name" value="NAD(P)-binding Rossmann-like Domain"/>
    <property type="match status" value="1"/>
</dbReference>